<feature type="repeat" description="ANK" evidence="5">
    <location>
        <begin position="276"/>
        <end position="308"/>
    </location>
</feature>
<feature type="compositionally biased region" description="Basic residues" evidence="7">
    <location>
        <begin position="477"/>
        <end position="487"/>
    </location>
</feature>
<name>A0A3B4F359_9CICH</name>
<reference evidence="9" key="1">
    <citation type="submission" date="2023-09" db="UniProtKB">
        <authorList>
            <consortium name="Ensembl"/>
        </authorList>
    </citation>
    <scope>IDENTIFICATION</scope>
</reference>
<dbReference type="SMART" id="SM00248">
    <property type="entry name" value="ANK"/>
    <property type="match status" value="4"/>
</dbReference>
<accession>A0A3B4F359</accession>
<feature type="compositionally biased region" description="Basic and acidic residues" evidence="7">
    <location>
        <begin position="1"/>
        <end position="13"/>
    </location>
</feature>
<feature type="repeat" description="ANK" evidence="5">
    <location>
        <begin position="243"/>
        <end position="275"/>
    </location>
</feature>
<evidence type="ECO:0000256" key="4">
    <source>
        <dbReference type="ARBA" id="ARBA00023043"/>
    </source>
</evidence>
<organism evidence="9">
    <name type="scientific">Pundamilia nyererei</name>
    <dbReference type="NCBI Taxonomy" id="303518"/>
    <lineage>
        <taxon>Eukaryota</taxon>
        <taxon>Metazoa</taxon>
        <taxon>Chordata</taxon>
        <taxon>Craniata</taxon>
        <taxon>Vertebrata</taxon>
        <taxon>Euteleostomi</taxon>
        <taxon>Actinopterygii</taxon>
        <taxon>Neopterygii</taxon>
        <taxon>Teleostei</taxon>
        <taxon>Neoteleostei</taxon>
        <taxon>Acanthomorphata</taxon>
        <taxon>Ovalentaria</taxon>
        <taxon>Cichlomorphae</taxon>
        <taxon>Cichliformes</taxon>
        <taxon>Cichlidae</taxon>
        <taxon>African cichlids</taxon>
        <taxon>Pseudocrenilabrinae</taxon>
        <taxon>Haplochromini</taxon>
        <taxon>Pundamilia</taxon>
    </lineage>
</organism>
<dbReference type="PANTHER" id="PTHR24179">
    <property type="entry name" value="PROTEIN PHOSPHATASE 1 REGULATORY SUBUNIT 12"/>
    <property type="match status" value="1"/>
</dbReference>
<keyword evidence="3" id="KW-0677">Repeat</keyword>
<keyword evidence="2" id="KW-0963">Cytoplasm</keyword>
<feature type="compositionally biased region" description="Basic and acidic residues" evidence="7">
    <location>
        <begin position="366"/>
        <end position="381"/>
    </location>
</feature>
<proteinExistence type="predicted"/>
<feature type="compositionally biased region" description="Polar residues" evidence="7">
    <location>
        <begin position="509"/>
        <end position="527"/>
    </location>
</feature>
<feature type="region of interest" description="Disordered" evidence="7">
    <location>
        <begin position="1"/>
        <end position="65"/>
    </location>
</feature>
<dbReference type="PROSITE" id="PS50088">
    <property type="entry name" value="ANK_REPEAT"/>
    <property type="match status" value="4"/>
</dbReference>
<dbReference type="GO" id="GO:0019901">
    <property type="term" value="F:protein kinase binding"/>
    <property type="evidence" value="ECO:0007669"/>
    <property type="project" value="InterPro"/>
</dbReference>
<feature type="coiled-coil region" evidence="6">
    <location>
        <begin position="608"/>
        <end position="642"/>
    </location>
</feature>
<evidence type="ECO:0000256" key="2">
    <source>
        <dbReference type="ARBA" id="ARBA00022490"/>
    </source>
</evidence>
<feature type="compositionally biased region" description="Basic and acidic residues" evidence="7">
    <location>
        <begin position="419"/>
        <end position="434"/>
    </location>
</feature>
<dbReference type="Pfam" id="PF15898">
    <property type="entry name" value="PRKG1_interact"/>
    <property type="match status" value="1"/>
</dbReference>
<dbReference type="PROSITE" id="PS50297">
    <property type="entry name" value="ANK_REP_REGION"/>
    <property type="match status" value="3"/>
</dbReference>
<dbReference type="FunFam" id="1.25.40.20:FF:000004">
    <property type="entry name" value="Phosphatase 1 regulatory subunit 12A"/>
    <property type="match status" value="1"/>
</dbReference>
<dbReference type="AlphaFoldDB" id="A0A3B4F359"/>
<dbReference type="Gene3D" id="6.10.250.1820">
    <property type="match status" value="1"/>
</dbReference>
<evidence type="ECO:0000256" key="7">
    <source>
        <dbReference type="SAM" id="MobiDB-lite"/>
    </source>
</evidence>
<dbReference type="PANTHER" id="PTHR24179:SF27">
    <property type="entry name" value="PROTEIN PHOSPHATASE 1 REGULATORY SUBUNIT 12C"/>
    <property type="match status" value="1"/>
</dbReference>
<dbReference type="SUPFAM" id="SSF48403">
    <property type="entry name" value="Ankyrin repeat"/>
    <property type="match status" value="1"/>
</dbReference>
<dbReference type="InterPro" id="IPR002110">
    <property type="entry name" value="Ankyrin_rpt"/>
</dbReference>
<evidence type="ECO:0000256" key="3">
    <source>
        <dbReference type="ARBA" id="ARBA00022737"/>
    </source>
</evidence>
<feature type="repeat" description="ANK" evidence="5">
    <location>
        <begin position="150"/>
        <end position="182"/>
    </location>
</feature>
<dbReference type="GO" id="GO:0004857">
    <property type="term" value="F:enzyme inhibitor activity"/>
    <property type="evidence" value="ECO:0007669"/>
    <property type="project" value="TreeGrafter"/>
</dbReference>
<dbReference type="Pfam" id="PF12796">
    <property type="entry name" value="Ank_2"/>
    <property type="match status" value="2"/>
</dbReference>
<evidence type="ECO:0000256" key="6">
    <source>
        <dbReference type="SAM" id="Coils"/>
    </source>
</evidence>
<dbReference type="GO" id="GO:0019208">
    <property type="term" value="F:phosphatase regulator activity"/>
    <property type="evidence" value="ECO:0007669"/>
    <property type="project" value="TreeGrafter"/>
</dbReference>
<feature type="compositionally biased region" description="Basic and acidic residues" evidence="7">
    <location>
        <begin position="528"/>
        <end position="550"/>
    </location>
</feature>
<dbReference type="InterPro" id="IPR036770">
    <property type="entry name" value="Ankyrin_rpt-contain_sf"/>
</dbReference>
<dbReference type="Gene3D" id="1.25.40.20">
    <property type="entry name" value="Ankyrin repeat-containing domain"/>
    <property type="match status" value="2"/>
</dbReference>
<evidence type="ECO:0000256" key="5">
    <source>
        <dbReference type="PROSITE-ProRule" id="PRU00023"/>
    </source>
</evidence>
<feature type="compositionally biased region" description="Basic and acidic residues" evidence="7">
    <location>
        <begin position="458"/>
        <end position="476"/>
    </location>
</feature>
<evidence type="ECO:0000256" key="1">
    <source>
        <dbReference type="ARBA" id="ARBA00004496"/>
    </source>
</evidence>
<dbReference type="Gene3D" id="6.10.140.390">
    <property type="match status" value="1"/>
</dbReference>
<comment type="subcellular location">
    <subcellularLocation>
        <location evidence="1">Cytoplasm</location>
    </subcellularLocation>
</comment>
<protein>
    <submittedName>
        <fullName evidence="9">Protein phosphatase 1 regulatory subunit 12C</fullName>
    </submittedName>
</protein>
<sequence>MGDARTKRQEQLKRWAGSSTDRASDVPRLRLRRRGDAGNGGGEPEAELDDPPKDQPLSGGGDERRRKKVKFDIAAEFLAACASGDTEEAKVILEEAKQTKRRNGEDTAAIINCSNADGITALHQACIDGSIEIVTFLLELGASVNQVDNEGWTALHVAASCGHADITEFLLQEGASLTAVNCDGDVPADIALDETTESLLQSYTRRHGVDVESAKRREEEQIMADARTWLTEGLPADVRHPKTGATPLHVAAAKGYLEALKILCQCGLDVSAVDFDGWTPLHAAAHWGQGEACRILAEQLCNMEARSKGGQTPFDVADESVSELLEELSQKQANWLNERSVLDRQPGSNATNAQNKRRRSSVCRMSSREKMTLQDQSKERGISGGLDLSEEKESSPESSTVSSPDTESATSAVTPADKTPTDKQEEEKEQDKASRTARVQPTPQTKDAAADSPNAPNADRRKFQAPARDEESESQRKARSKLLRQTRRPTQGVTLTDLKEAEKCVAKSGDSSPRTIQPVSPLVTITTAERDTDPQVKQEEPEGDKRLQAKDRRRVRRERRSTGVVKPGEEDHRLKPQPTVSTWSPETNTHLYFLANPSLMCCVSLQLYFKMLQENVSLKEKLQEMELQLSQNKVELERLRQSQESSTDRPALLELERYFVFLRALRLKRCLLMCLQVLGDLRADNQRLKDENAALIRVISKLSR</sequence>
<dbReference type="InterPro" id="IPR031775">
    <property type="entry name" value="PRKG1_interact"/>
</dbReference>
<feature type="region of interest" description="Disordered" evidence="7">
    <location>
        <begin position="336"/>
        <end position="582"/>
    </location>
</feature>
<evidence type="ECO:0000313" key="9">
    <source>
        <dbReference type="Ensembl" id="ENSPNYP00000003621.1"/>
    </source>
</evidence>
<dbReference type="STRING" id="303518.ENSPNYP00000003621"/>
<feature type="domain" description="cGMP-dependent protein kinase interacting" evidence="8">
    <location>
        <begin position="606"/>
        <end position="704"/>
    </location>
</feature>
<dbReference type="Ensembl" id="ENSPNYT00000003714.1">
    <property type="protein sequence ID" value="ENSPNYP00000003621.1"/>
    <property type="gene ID" value="ENSPNYG00000002778.1"/>
</dbReference>
<feature type="repeat" description="ANK" evidence="5">
    <location>
        <begin position="117"/>
        <end position="149"/>
    </location>
</feature>
<keyword evidence="6" id="KW-0175">Coiled coil</keyword>
<dbReference type="GeneTree" id="ENSGT00940000161425"/>
<dbReference type="GO" id="GO:0005737">
    <property type="term" value="C:cytoplasm"/>
    <property type="evidence" value="ECO:0007669"/>
    <property type="project" value="UniProtKB-SubCell"/>
</dbReference>
<evidence type="ECO:0000259" key="8">
    <source>
        <dbReference type="Pfam" id="PF15898"/>
    </source>
</evidence>
<feature type="compositionally biased region" description="Low complexity" evidence="7">
    <location>
        <begin position="396"/>
        <end position="408"/>
    </location>
</feature>
<keyword evidence="4 5" id="KW-0040">ANK repeat</keyword>
<dbReference type="InterPro" id="IPR051226">
    <property type="entry name" value="PP1_Regulatory_Subunit"/>
</dbReference>